<keyword evidence="2" id="KW-1185">Reference proteome</keyword>
<comment type="caution">
    <text evidence="1">The sequence shown here is derived from an EMBL/GenBank/DDBJ whole genome shotgun (WGS) entry which is preliminary data.</text>
</comment>
<dbReference type="RefSeq" id="WP_135646434.1">
    <property type="nucleotide sequence ID" value="NZ_RQGC01000009.1"/>
</dbReference>
<dbReference type="Proteomes" id="UP000297273">
    <property type="component" value="Unassembled WGS sequence"/>
</dbReference>
<proteinExistence type="predicted"/>
<evidence type="ECO:0000313" key="1">
    <source>
        <dbReference type="EMBL" id="TGL39660.1"/>
    </source>
</evidence>
<gene>
    <name evidence="1" type="ORF">EHQ53_14150</name>
</gene>
<dbReference type="EMBL" id="RQGC01000009">
    <property type="protein sequence ID" value="TGL39660.1"/>
    <property type="molecule type" value="Genomic_DNA"/>
</dbReference>
<organism evidence="1 2">
    <name type="scientific">Leptospira langatensis</name>
    <dbReference type="NCBI Taxonomy" id="2484983"/>
    <lineage>
        <taxon>Bacteria</taxon>
        <taxon>Pseudomonadati</taxon>
        <taxon>Spirochaetota</taxon>
        <taxon>Spirochaetia</taxon>
        <taxon>Leptospirales</taxon>
        <taxon>Leptospiraceae</taxon>
        <taxon>Leptospira</taxon>
    </lineage>
</organism>
<reference evidence="2" key="1">
    <citation type="journal article" date="2019" name="PLoS Negl. Trop. Dis.">
        <title>Revisiting the worldwide diversity of Leptospira species in the environment.</title>
        <authorList>
            <person name="Vincent A.T."/>
            <person name="Schiettekatte O."/>
            <person name="Bourhy P."/>
            <person name="Veyrier F.J."/>
            <person name="Picardeau M."/>
        </authorList>
    </citation>
    <scope>NUCLEOTIDE SEQUENCE [LARGE SCALE GENOMIC DNA]</scope>
    <source>
        <strain evidence="2">201702690</strain>
    </source>
</reference>
<name>A0ABY2M9A2_9LEPT</name>
<evidence type="ECO:0008006" key="3">
    <source>
        <dbReference type="Google" id="ProtNLM"/>
    </source>
</evidence>
<evidence type="ECO:0000313" key="2">
    <source>
        <dbReference type="Proteomes" id="UP000297273"/>
    </source>
</evidence>
<sequence length="113" mass="12929">MKITPEIIATEIFEWEYLPEYHWNVDDTISPCWIYKGEFGPVYRQDLPTFQESEWTGPLLEKALKVGYHYIMANGENGPIFELYIKGHQGGFCSRNKSLNLAIAGAILEAEGK</sequence>
<protein>
    <recommendedName>
        <fullName evidence="3">Phage ABA sandwich domain-containing protein</fullName>
    </recommendedName>
</protein>
<accession>A0ABY2M9A2</accession>